<dbReference type="PANTHER" id="PTHR43685:SF3">
    <property type="entry name" value="SLR2126 PROTEIN"/>
    <property type="match status" value="1"/>
</dbReference>
<dbReference type="InterPro" id="IPR050834">
    <property type="entry name" value="Glycosyltransf_2"/>
</dbReference>
<dbReference type="Gene3D" id="3.90.550.10">
    <property type="entry name" value="Spore Coat Polysaccharide Biosynthesis Protein SpsA, Chain A"/>
    <property type="match status" value="1"/>
</dbReference>
<dbReference type="Pfam" id="PF00535">
    <property type="entry name" value="Glycos_transf_2"/>
    <property type="match status" value="1"/>
</dbReference>
<organism evidence="2">
    <name type="scientific">marine metagenome</name>
    <dbReference type="NCBI Taxonomy" id="408172"/>
    <lineage>
        <taxon>unclassified sequences</taxon>
        <taxon>metagenomes</taxon>
        <taxon>ecological metagenomes</taxon>
    </lineage>
</organism>
<dbReference type="AlphaFoldDB" id="A0A381Z6X4"/>
<dbReference type="InterPro" id="IPR029044">
    <property type="entry name" value="Nucleotide-diphossugar_trans"/>
</dbReference>
<dbReference type="PANTHER" id="PTHR43685">
    <property type="entry name" value="GLYCOSYLTRANSFERASE"/>
    <property type="match status" value="1"/>
</dbReference>
<name>A0A381Z6X4_9ZZZZ</name>
<feature type="domain" description="Glycosyltransferase 2-like" evidence="1">
    <location>
        <begin position="4"/>
        <end position="152"/>
    </location>
</feature>
<evidence type="ECO:0000313" key="2">
    <source>
        <dbReference type="EMBL" id="SVA84949.1"/>
    </source>
</evidence>
<feature type="non-terminal residue" evidence="2">
    <location>
        <position position="186"/>
    </location>
</feature>
<reference evidence="2" key="1">
    <citation type="submission" date="2018-05" db="EMBL/GenBank/DDBJ databases">
        <authorList>
            <person name="Lanie J.A."/>
            <person name="Ng W.-L."/>
            <person name="Kazmierczak K.M."/>
            <person name="Andrzejewski T.M."/>
            <person name="Davidsen T.M."/>
            <person name="Wayne K.J."/>
            <person name="Tettelin H."/>
            <person name="Glass J.I."/>
            <person name="Rusch D."/>
            <person name="Podicherti R."/>
            <person name="Tsui H.-C.T."/>
            <person name="Winkler M.E."/>
        </authorList>
    </citation>
    <scope>NUCLEOTIDE SEQUENCE</scope>
</reference>
<evidence type="ECO:0000259" key="1">
    <source>
        <dbReference type="Pfam" id="PF00535"/>
    </source>
</evidence>
<sequence length="186" mass="21161">MRVSLIITTYNWPESLILVLKSIENQTIVPEEVVIADDGSTVETKEIIAKFQKDSRINIIHSWQEDNGFRAAKSRNKAIAKSCGDYIILIDGDIILHPKFIQDHVKNAKVGYFIQGSRVLLTQDITEQIIISKKISFSFFSKGLNSKKNSIHSNFLSKIFSNYKNSLRGTRCCNISFFKQDCINVN</sequence>
<dbReference type="SUPFAM" id="SSF53448">
    <property type="entry name" value="Nucleotide-diphospho-sugar transferases"/>
    <property type="match status" value="1"/>
</dbReference>
<dbReference type="EMBL" id="UINC01020169">
    <property type="protein sequence ID" value="SVA84949.1"/>
    <property type="molecule type" value="Genomic_DNA"/>
</dbReference>
<accession>A0A381Z6X4</accession>
<protein>
    <recommendedName>
        <fullName evidence="1">Glycosyltransferase 2-like domain-containing protein</fullName>
    </recommendedName>
</protein>
<dbReference type="InterPro" id="IPR001173">
    <property type="entry name" value="Glyco_trans_2-like"/>
</dbReference>
<gene>
    <name evidence="2" type="ORF">METZ01_LOCUS137803</name>
</gene>
<proteinExistence type="predicted"/>